<evidence type="ECO:0000313" key="2">
    <source>
        <dbReference type="EMBL" id="ASV67139.1"/>
    </source>
</evidence>
<protein>
    <recommendedName>
        <fullName evidence="1">Inner membrane protein YgaP-like transmembrane domain-containing protein</fullName>
    </recommendedName>
</protein>
<dbReference type="KEGG" id="bko:CKF48_07215"/>
<accession>A0A248TG79</accession>
<dbReference type="EMBL" id="CP022983">
    <property type="protein sequence ID" value="ASV67139.1"/>
    <property type="molecule type" value="Genomic_DNA"/>
</dbReference>
<organism evidence="2 3">
    <name type="scientific">Cytobacillus kochii</name>
    <dbReference type="NCBI Taxonomy" id="859143"/>
    <lineage>
        <taxon>Bacteria</taxon>
        <taxon>Bacillati</taxon>
        <taxon>Bacillota</taxon>
        <taxon>Bacilli</taxon>
        <taxon>Bacillales</taxon>
        <taxon>Bacillaceae</taxon>
        <taxon>Cytobacillus</taxon>
    </lineage>
</organism>
<proteinExistence type="predicted"/>
<reference evidence="2 3" key="1">
    <citation type="submission" date="2017-08" db="EMBL/GenBank/DDBJ databases">
        <title>Complete Genome Sequence of Bacillus kochii Oregon-R-modENCODE STRAIN BDGP4, isolated from Drosophila melanogaster gut.</title>
        <authorList>
            <person name="Wan K.H."/>
            <person name="Yu C."/>
            <person name="Park S."/>
            <person name="Hammonds A.S."/>
            <person name="Booth B.W."/>
            <person name="Celniker S.E."/>
        </authorList>
    </citation>
    <scope>NUCLEOTIDE SEQUENCE [LARGE SCALE GENOMIC DNA]</scope>
    <source>
        <strain evidence="2 3">BDGP4</strain>
    </source>
</reference>
<feature type="domain" description="Inner membrane protein YgaP-like transmembrane" evidence="1">
    <location>
        <begin position="4"/>
        <end position="66"/>
    </location>
</feature>
<dbReference type="InterPro" id="IPR021309">
    <property type="entry name" value="YgaP-like_TM"/>
</dbReference>
<dbReference type="Proteomes" id="UP000215137">
    <property type="component" value="Chromosome"/>
</dbReference>
<sequence>MNVKPNIGIIQALIRITCGLTIIAWSATKLVKKPWSDRFLILISLGAMKVAEGIVRYCPIIALFEKGKENIKDSDHQFKPPMDFLKEQKLLKDTDFE</sequence>
<gene>
    <name evidence="2" type="ORF">CKF48_07215</name>
</gene>
<dbReference type="Pfam" id="PF11127">
    <property type="entry name" value="YgaP-like_TM"/>
    <property type="match status" value="1"/>
</dbReference>
<keyword evidence="3" id="KW-1185">Reference proteome</keyword>
<name>A0A248TG79_9BACI</name>
<dbReference type="OrthoDB" id="5405951at2"/>
<evidence type="ECO:0000259" key="1">
    <source>
        <dbReference type="Pfam" id="PF11127"/>
    </source>
</evidence>
<dbReference type="AlphaFoldDB" id="A0A248TG79"/>
<dbReference type="RefSeq" id="WP_095370714.1">
    <property type="nucleotide sequence ID" value="NZ_CP022983.1"/>
</dbReference>
<evidence type="ECO:0000313" key="3">
    <source>
        <dbReference type="Proteomes" id="UP000215137"/>
    </source>
</evidence>